<proteinExistence type="predicted"/>
<dbReference type="PROSITE" id="PS51063">
    <property type="entry name" value="HTH_CRP_2"/>
    <property type="match status" value="1"/>
</dbReference>
<dbReference type="EMBL" id="CP012406">
    <property type="protein sequence ID" value="ALG75370.1"/>
    <property type="molecule type" value="Genomic_DNA"/>
</dbReference>
<dbReference type="AlphaFoldDB" id="A0AAC8ZWP8"/>
<evidence type="ECO:0000256" key="3">
    <source>
        <dbReference type="ARBA" id="ARBA00023163"/>
    </source>
</evidence>
<evidence type="ECO:0008006" key="8">
    <source>
        <dbReference type="Google" id="ProtNLM"/>
    </source>
</evidence>
<evidence type="ECO:0000259" key="4">
    <source>
        <dbReference type="PROSITE" id="PS50042"/>
    </source>
</evidence>
<keyword evidence="2" id="KW-0238">DNA-binding</keyword>
<dbReference type="Proteomes" id="UP000069935">
    <property type="component" value="Chromosome 6"/>
</dbReference>
<dbReference type="InterPro" id="IPR018490">
    <property type="entry name" value="cNMP-bd_dom_sf"/>
</dbReference>
<dbReference type="Gene3D" id="2.60.120.10">
    <property type="entry name" value="Jelly Rolls"/>
    <property type="match status" value="1"/>
</dbReference>
<evidence type="ECO:0000313" key="7">
    <source>
        <dbReference type="Proteomes" id="UP000069935"/>
    </source>
</evidence>
<dbReference type="PANTHER" id="PTHR24567:SF75">
    <property type="entry name" value="FUMARATE AND NITRATE REDUCTION REGULATORY PROTEIN"/>
    <property type="match status" value="1"/>
</dbReference>
<dbReference type="GO" id="GO:0003677">
    <property type="term" value="F:DNA binding"/>
    <property type="evidence" value="ECO:0007669"/>
    <property type="project" value="UniProtKB-KW"/>
</dbReference>
<dbReference type="PROSITE" id="PS50042">
    <property type="entry name" value="CNMP_BINDING_3"/>
    <property type="match status" value="1"/>
</dbReference>
<dbReference type="InterPro" id="IPR036390">
    <property type="entry name" value="WH_DNA-bd_sf"/>
</dbReference>
<protein>
    <recommendedName>
        <fullName evidence="8">Crp/Fnr family transcriptional regulator</fullName>
    </recommendedName>
</protein>
<evidence type="ECO:0000259" key="5">
    <source>
        <dbReference type="PROSITE" id="PS51063"/>
    </source>
</evidence>
<keyword evidence="1" id="KW-0805">Transcription regulation</keyword>
<dbReference type="RefSeq" id="WP_060721757.1">
    <property type="nucleotide sequence ID" value="NZ_CP012406.1"/>
</dbReference>
<name>A0AAC8ZWP8_9PROT</name>
<keyword evidence="7" id="KW-1185">Reference proteome</keyword>
<dbReference type="InterPro" id="IPR012318">
    <property type="entry name" value="HTH_CRP"/>
</dbReference>
<dbReference type="GO" id="GO:0005829">
    <property type="term" value="C:cytosol"/>
    <property type="evidence" value="ECO:0007669"/>
    <property type="project" value="TreeGrafter"/>
</dbReference>
<gene>
    <name evidence="6" type="ORF">AL072_31295</name>
</gene>
<accession>A0AAC8ZWP8</accession>
<dbReference type="InterPro" id="IPR050397">
    <property type="entry name" value="Env_Response_Regulators"/>
</dbReference>
<dbReference type="Gene3D" id="1.10.10.10">
    <property type="entry name" value="Winged helix-like DNA-binding domain superfamily/Winged helix DNA-binding domain"/>
    <property type="match status" value="1"/>
</dbReference>
<dbReference type="InterPro" id="IPR000595">
    <property type="entry name" value="cNMP-bd_dom"/>
</dbReference>
<evidence type="ECO:0000256" key="2">
    <source>
        <dbReference type="ARBA" id="ARBA00023125"/>
    </source>
</evidence>
<reference evidence="7" key="1">
    <citation type="submission" date="2015-08" db="EMBL/GenBank/DDBJ databases">
        <title>Complete Genome Sequence of Azospirillum thiophilum BV-S.</title>
        <authorList>
            <person name="Fomenkov A."/>
            <person name="Vincze T."/>
            <person name="Grabovich M."/>
            <person name="Dubinina G."/>
            <person name="Orlova M."/>
            <person name="Belousova E."/>
            <person name="Roberts R.J."/>
        </authorList>
    </citation>
    <scope>NUCLEOTIDE SEQUENCE [LARGE SCALE GENOMIC DNA]</scope>
    <source>
        <strain evidence="7">BV-S</strain>
    </source>
</reference>
<dbReference type="SUPFAM" id="SSF46785">
    <property type="entry name" value="Winged helix' DNA-binding domain"/>
    <property type="match status" value="1"/>
</dbReference>
<feature type="domain" description="Cyclic nucleotide-binding" evidence="4">
    <location>
        <begin position="34"/>
        <end position="104"/>
    </location>
</feature>
<dbReference type="InterPro" id="IPR036388">
    <property type="entry name" value="WH-like_DNA-bd_sf"/>
</dbReference>
<feature type="domain" description="HTH crp-type" evidence="5">
    <location>
        <begin position="168"/>
        <end position="262"/>
    </location>
</feature>
<dbReference type="Pfam" id="PF00027">
    <property type="entry name" value="cNMP_binding"/>
    <property type="match status" value="1"/>
</dbReference>
<dbReference type="GO" id="GO:0003700">
    <property type="term" value="F:DNA-binding transcription factor activity"/>
    <property type="evidence" value="ECO:0007669"/>
    <property type="project" value="TreeGrafter"/>
</dbReference>
<dbReference type="KEGG" id="ati:AL072_31295"/>
<dbReference type="CDD" id="cd00038">
    <property type="entry name" value="CAP_ED"/>
    <property type="match status" value="1"/>
</dbReference>
<dbReference type="SUPFAM" id="SSF51206">
    <property type="entry name" value="cAMP-binding domain-like"/>
    <property type="match status" value="1"/>
</dbReference>
<evidence type="ECO:0000313" key="6">
    <source>
        <dbReference type="EMBL" id="ALG75370.1"/>
    </source>
</evidence>
<evidence type="ECO:0000256" key="1">
    <source>
        <dbReference type="ARBA" id="ARBA00023015"/>
    </source>
</evidence>
<reference evidence="6 7" key="2">
    <citation type="journal article" date="2016" name="Genome Announc.">
        <title>Complete Genome Sequence of a Strain of Azospirillum thiophilum Isolated from a Sulfide Spring.</title>
        <authorList>
            <person name="Fomenkov A."/>
            <person name="Vincze T."/>
            <person name="Grabovich M."/>
            <person name="Anton B.P."/>
            <person name="Dubinina G."/>
            <person name="Orlova M."/>
            <person name="Belousova E."/>
            <person name="Roberts R.J."/>
        </authorList>
    </citation>
    <scope>NUCLEOTIDE SEQUENCE [LARGE SCALE GENOMIC DNA]</scope>
    <source>
        <strain evidence="6 7">BV-S</strain>
    </source>
</reference>
<dbReference type="InterPro" id="IPR014710">
    <property type="entry name" value="RmlC-like_jellyroll"/>
</dbReference>
<dbReference type="PANTHER" id="PTHR24567">
    <property type="entry name" value="CRP FAMILY TRANSCRIPTIONAL REGULATORY PROTEIN"/>
    <property type="match status" value="1"/>
</dbReference>
<dbReference type="Pfam" id="PF13545">
    <property type="entry name" value="HTH_Crp_2"/>
    <property type="match status" value="1"/>
</dbReference>
<organism evidence="6 7">
    <name type="scientific">Azospirillum thiophilum</name>
    <dbReference type="NCBI Taxonomy" id="528244"/>
    <lineage>
        <taxon>Bacteria</taxon>
        <taxon>Pseudomonadati</taxon>
        <taxon>Pseudomonadota</taxon>
        <taxon>Alphaproteobacteria</taxon>
        <taxon>Rhodospirillales</taxon>
        <taxon>Azospirillaceae</taxon>
        <taxon>Azospirillum</taxon>
    </lineage>
</organism>
<sequence>MDGSTPISFMPSCPAVPAGAPIACDRCPTRAASLCRLLDRRDLERLFPHGPRVQLCRAGTMLFRQGEPVQSVFILKSGWIATYKLFENGQRQIIRFALPGDLLGFEGSEAAGMTCSAEAITDVALCRIRHSLFFRVCTASPQLAMSYAGTLTREVLSAWNHLGAVGQQPALGRVANLLLDLHRRVTALEALPDSAPHGVHDGIRDGIMDDIAVPAVHLPISQIHIADATGLTSVHVCRTLKQMRAMDLLDFQKGRLVLLDPDRLAEIAQLDPDRPVGALPPPAPWAVA</sequence>
<keyword evidence="3" id="KW-0804">Transcription</keyword>
<dbReference type="SMART" id="SM00100">
    <property type="entry name" value="cNMP"/>
    <property type="match status" value="1"/>
</dbReference>